<name>A0ABT8BL46_9HYPH</name>
<dbReference type="Proteomes" id="UP001224644">
    <property type="component" value="Unassembled WGS sequence"/>
</dbReference>
<proteinExistence type="predicted"/>
<keyword evidence="2" id="KW-1185">Reference proteome</keyword>
<evidence type="ECO:0000313" key="2">
    <source>
        <dbReference type="Proteomes" id="UP001224644"/>
    </source>
</evidence>
<comment type="caution">
    <text evidence="1">The sequence shown here is derived from an EMBL/GenBank/DDBJ whole genome shotgun (WGS) entry which is preliminary data.</text>
</comment>
<evidence type="ECO:0008006" key="3">
    <source>
        <dbReference type="Google" id="ProtNLM"/>
    </source>
</evidence>
<accession>A0ABT8BL46</accession>
<dbReference type="RefSeq" id="WP_238227696.1">
    <property type="nucleotide sequence ID" value="NZ_BPQD01000033.1"/>
</dbReference>
<reference evidence="2" key="1">
    <citation type="journal article" date="2019" name="Int. J. Syst. Evol. Microbiol.">
        <title>The Global Catalogue of Microorganisms (GCM) 10K type strain sequencing project: providing services to taxonomists for standard genome sequencing and annotation.</title>
        <authorList>
            <consortium name="The Broad Institute Genomics Platform"/>
            <consortium name="The Broad Institute Genome Sequencing Center for Infectious Disease"/>
            <person name="Wu L."/>
            <person name="Ma J."/>
        </authorList>
    </citation>
    <scope>NUCLEOTIDE SEQUENCE [LARGE SCALE GENOMIC DNA]</scope>
    <source>
        <strain evidence="2">CECT 7069</strain>
    </source>
</reference>
<evidence type="ECO:0000313" key="1">
    <source>
        <dbReference type="EMBL" id="MDN3591896.1"/>
    </source>
</evidence>
<organism evidence="1 2">
    <name type="scientific">Methylobacterium adhaesivum</name>
    <dbReference type="NCBI Taxonomy" id="333297"/>
    <lineage>
        <taxon>Bacteria</taxon>
        <taxon>Pseudomonadati</taxon>
        <taxon>Pseudomonadota</taxon>
        <taxon>Alphaproteobacteria</taxon>
        <taxon>Hyphomicrobiales</taxon>
        <taxon>Methylobacteriaceae</taxon>
        <taxon>Methylobacterium</taxon>
    </lineage>
</organism>
<sequence length="368" mass="40995">MRFRLPWWRLPPPPDLSLAELATSFESLGDNCEFGLVQRYCGAEPLGLFRFSSVTSEALIDALDTAFRHYGSTDDTEILEASTGRLYVRSRRYGFAYNTSDFAQTTAPASIHRREVGKIAYLKRRLLEDLAEGAKVFVRKGDSVPQAEALARAIRRHGPATLLRVCASDAEDGAAPALWRNGMLEGRVRRFAPYETAYAIDLESWVDLLREADRLVRRQGVPAPRRPLPNLLARRSGRAVAHRVGAPENGVCVFGARQRTDRLDANAVHVFSAWVWIPSEFRGTRVGAAIGHFRLGWRDADLGRRECWQRVWVAARLPASYRDLMMGLVVEAPEGDQFWSAGRRLEAAALPGPAPQPWAMTMGLGPGL</sequence>
<gene>
    <name evidence="1" type="ORF">QWZ12_14940</name>
</gene>
<protein>
    <recommendedName>
        <fullName evidence="3">N-acetyltransferase domain-containing protein</fullName>
    </recommendedName>
</protein>
<dbReference type="EMBL" id="JAUFPX010000013">
    <property type="protein sequence ID" value="MDN3591896.1"/>
    <property type="molecule type" value="Genomic_DNA"/>
</dbReference>